<gene>
    <name evidence="1" type="ORF">TresaDRAFT_1608</name>
</gene>
<dbReference type="STRING" id="907348.TresaDRAFT_1608"/>
<evidence type="ECO:0000313" key="2">
    <source>
        <dbReference type="Proteomes" id="UP000003571"/>
    </source>
</evidence>
<proteinExistence type="predicted"/>
<dbReference type="EMBL" id="AGRW01000045">
    <property type="protein sequence ID" value="EIC01856.1"/>
    <property type="molecule type" value="Genomic_DNA"/>
</dbReference>
<dbReference type="AlphaFoldDB" id="H7EKF1"/>
<name>H7EKF1_9SPIR</name>
<accession>H7EKF1</accession>
<protein>
    <submittedName>
        <fullName evidence="1">Uncharacterized protein</fullName>
    </submittedName>
</protein>
<evidence type="ECO:0000313" key="1">
    <source>
        <dbReference type="EMBL" id="EIC01856.1"/>
    </source>
</evidence>
<comment type="caution">
    <text evidence="1">The sequence shown here is derived from an EMBL/GenBank/DDBJ whole genome shotgun (WGS) entry which is preliminary data.</text>
</comment>
<dbReference type="RefSeq" id="WP_002704056.1">
    <property type="nucleotide sequence ID" value="NZ_AGRW01000045.1"/>
</dbReference>
<reference evidence="1 2" key="1">
    <citation type="submission" date="2011-09" db="EMBL/GenBank/DDBJ databases">
        <title>The draft genome of Treponema saccharophilum DSM 2985.</title>
        <authorList>
            <consortium name="US DOE Joint Genome Institute (JGI-PGF)"/>
            <person name="Lucas S."/>
            <person name="Copeland A."/>
            <person name="Lapidus A."/>
            <person name="Glavina del Rio T."/>
            <person name="Dalin E."/>
            <person name="Tice H."/>
            <person name="Bruce D."/>
            <person name="Goodwin L."/>
            <person name="Pitluck S."/>
            <person name="Peters L."/>
            <person name="Kyrpides N."/>
            <person name="Mavromatis K."/>
            <person name="Ivanova N."/>
            <person name="Markowitz V."/>
            <person name="Cheng J.-F."/>
            <person name="Hugenholtz P."/>
            <person name="Woyke T."/>
            <person name="Wu D."/>
            <person name="Gronow S."/>
            <person name="Wellnitz S."/>
            <person name="Brambilla E."/>
            <person name="Klenk H.-P."/>
            <person name="Eisen J.A."/>
        </authorList>
    </citation>
    <scope>NUCLEOTIDE SEQUENCE [LARGE SCALE GENOMIC DNA]</scope>
    <source>
        <strain evidence="1 2">DSM 2985</strain>
    </source>
</reference>
<keyword evidence="2" id="KW-1185">Reference proteome</keyword>
<dbReference type="PATRIC" id="fig|907348.3.peg.1366"/>
<sequence length="165" mass="19099">MDDHDIDFIVDDEYFWQEHEPSEIDRQYEAYCEECEEKTNKLINDALHNSLTHLEKCDIDNCFGSEFPTYFEAESIGEIVDYVKNKKIKAMLLFVRSDCAMCEAKEAIDALEPYCTGTCVDGGKMFFGASVEKSEGDAKYRMLLLFEQIQSDSQNKDEFDEDVPF</sequence>
<organism evidence="1 2">
    <name type="scientific">Treponema saccharophilum DSM 2985</name>
    <dbReference type="NCBI Taxonomy" id="907348"/>
    <lineage>
        <taxon>Bacteria</taxon>
        <taxon>Pseudomonadati</taxon>
        <taxon>Spirochaetota</taxon>
        <taxon>Spirochaetia</taxon>
        <taxon>Spirochaetales</taxon>
        <taxon>Treponemataceae</taxon>
        <taxon>Treponema</taxon>
    </lineage>
</organism>
<dbReference type="Proteomes" id="UP000003571">
    <property type="component" value="Unassembled WGS sequence"/>
</dbReference>